<protein>
    <submittedName>
        <fullName evidence="2">Uncharacterized protein</fullName>
    </submittedName>
</protein>
<gene>
    <name evidence="2" type="ORF">E1898_00305</name>
</gene>
<dbReference type="EMBL" id="SMUW01000014">
    <property type="protein sequence ID" value="TDK51034.1"/>
    <property type="molecule type" value="Genomic_DNA"/>
</dbReference>
<dbReference type="Proteomes" id="UP000295438">
    <property type="component" value="Unassembled WGS sequence"/>
</dbReference>
<comment type="caution">
    <text evidence="2">The sequence shown here is derived from an EMBL/GenBank/DDBJ whole genome shotgun (WGS) entry which is preliminary data.</text>
</comment>
<name>A0A4R5VF95_9BACT</name>
<dbReference type="AlphaFoldDB" id="A0A4R5VF95"/>
<sequence length="84" mass="9281">MPARTCPPWWIENNLPRKAVKEKSAEGTKHISLGCKPQVKEQYHSPALALNLNLEAEIGCQQDGNEFAPKSEKGLLAPLSEQTL</sequence>
<proteinExistence type="predicted"/>
<keyword evidence="3" id="KW-1185">Reference proteome</keyword>
<dbReference type="RefSeq" id="WP_133389386.1">
    <property type="nucleotide sequence ID" value="NZ_SMUW01000014.1"/>
</dbReference>
<reference evidence="2 3" key="1">
    <citation type="submission" date="2019-03" db="EMBL/GenBank/DDBJ databases">
        <title>Algoriphagus aquimaris sp. nov., isolated form marine sediment in Pohang, Korea.</title>
        <authorList>
            <person name="Kim J."/>
            <person name="Yoon S.-H."/>
            <person name="Lee S.-S."/>
        </authorList>
    </citation>
    <scope>NUCLEOTIDE SEQUENCE [LARGE SCALE GENOMIC DNA]</scope>
    <source>
        <strain evidence="2 3">F21</strain>
    </source>
</reference>
<accession>A0A4R5VF95</accession>
<evidence type="ECO:0000313" key="2">
    <source>
        <dbReference type="EMBL" id="TDK51034.1"/>
    </source>
</evidence>
<feature type="region of interest" description="Disordered" evidence="1">
    <location>
        <begin position="65"/>
        <end position="84"/>
    </location>
</feature>
<evidence type="ECO:0000256" key="1">
    <source>
        <dbReference type="SAM" id="MobiDB-lite"/>
    </source>
</evidence>
<evidence type="ECO:0000313" key="3">
    <source>
        <dbReference type="Proteomes" id="UP000295438"/>
    </source>
</evidence>
<organism evidence="2 3">
    <name type="scientific">Algoriphagus formosus</name>
    <dbReference type="NCBI Taxonomy" id="2007308"/>
    <lineage>
        <taxon>Bacteria</taxon>
        <taxon>Pseudomonadati</taxon>
        <taxon>Bacteroidota</taxon>
        <taxon>Cytophagia</taxon>
        <taxon>Cytophagales</taxon>
        <taxon>Cyclobacteriaceae</taxon>
        <taxon>Algoriphagus</taxon>
    </lineage>
</organism>